<reference evidence="1 2" key="1">
    <citation type="submission" date="2015-01" db="EMBL/GenBank/DDBJ databases">
        <title>Evolution of Trichinella species and genotypes.</title>
        <authorList>
            <person name="Korhonen P.K."/>
            <person name="Edoardo P."/>
            <person name="Giuseppe L.R."/>
            <person name="Gasser R.B."/>
        </authorList>
    </citation>
    <scope>NUCLEOTIDE SEQUENCE [LARGE SCALE GENOMIC DNA]</scope>
    <source>
        <strain evidence="1">ISS3</strain>
    </source>
</reference>
<protein>
    <recommendedName>
        <fullName evidence="3">FLYWCH-type domain-containing protein</fullName>
    </recommendedName>
</protein>
<evidence type="ECO:0000313" key="1">
    <source>
        <dbReference type="EMBL" id="KRY25895.1"/>
    </source>
</evidence>
<keyword evidence="2" id="KW-1185">Reference proteome</keyword>
<organism evidence="1 2">
    <name type="scientific">Trichinella spiralis</name>
    <name type="common">Trichina worm</name>
    <dbReference type="NCBI Taxonomy" id="6334"/>
    <lineage>
        <taxon>Eukaryota</taxon>
        <taxon>Metazoa</taxon>
        <taxon>Ecdysozoa</taxon>
        <taxon>Nematoda</taxon>
        <taxon>Enoplea</taxon>
        <taxon>Dorylaimia</taxon>
        <taxon>Trichinellida</taxon>
        <taxon>Trichinellidae</taxon>
        <taxon>Trichinella</taxon>
    </lineage>
</organism>
<dbReference type="Gene3D" id="2.20.25.240">
    <property type="match status" value="1"/>
</dbReference>
<accession>A0A0V1AM76</accession>
<gene>
    <name evidence="1" type="ORF">T01_7932</name>
</gene>
<name>A0A0V1AM76_TRISP</name>
<dbReference type="EMBL" id="JYDH01000677">
    <property type="protein sequence ID" value="KRY25895.1"/>
    <property type="molecule type" value="Genomic_DNA"/>
</dbReference>
<dbReference type="OrthoDB" id="7485060at2759"/>
<sequence>MADVPELHLVPNRCGGTSLVHEGRAYKLKRAGIQKYWRCSKRNVHIESCRVDEHLAYKMEKKAVLKKRSAEETKLIPAIYDDEASAASAAPSTSGYFPLSKRVKSTMYRHRAKRYPKLPKHRGSASRHILVFAAGSNIKMLAARRTWGMLEEESSLRKQTPAIKPSQNIHITPLISKQAIMQLRRYPQIMKLLLVYEILEHSYRIHRKQCPAVRVKKAKGCAIRRG</sequence>
<comment type="caution">
    <text evidence="1">The sequence shown here is derived from an EMBL/GenBank/DDBJ whole genome shotgun (WGS) entry which is preliminary data.</text>
</comment>
<evidence type="ECO:0000313" key="2">
    <source>
        <dbReference type="Proteomes" id="UP000054776"/>
    </source>
</evidence>
<evidence type="ECO:0008006" key="3">
    <source>
        <dbReference type="Google" id="ProtNLM"/>
    </source>
</evidence>
<dbReference type="Proteomes" id="UP000054776">
    <property type="component" value="Unassembled WGS sequence"/>
</dbReference>
<dbReference type="InParanoid" id="A0A0V1AM76"/>
<dbReference type="AlphaFoldDB" id="A0A0V1AM76"/>
<proteinExistence type="predicted"/>